<dbReference type="EMBL" id="UYRT01012389">
    <property type="protein sequence ID" value="VDK51781.1"/>
    <property type="molecule type" value="Genomic_DNA"/>
</dbReference>
<proteinExistence type="predicted"/>
<accession>A0A183DAF0</accession>
<protein>
    <submittedName>
        <fullName evidence="2 4">Uncharacterized protein</fullName>
    </submittedName>
</protein>
<evidence type="ECO:0000313" key="3">
    <source>
        <dbReference type="Proteomes" id="UP000271098"/>
    </source>
</evidence>
<dbReference type="WBParaSite" id="GPUH_0000569901-mRNA-1">
    <property type="protein sequence ID" value="GPUH_0000569901-mRNA-1"/>
    <property type="gene ID" value="GPUH_0000569901"/>
</dbReference>
<feature type="region of interest" description="Disordered" evidence="1">
    <location>
        <begin position="1"/>
        <end position="56"/>
    </location>
</feature>
<evidence type="ECO:0000313" key="2">
    <source>
        <dbReference type="EMBL" id="VDK51781.1"/>
    </source>
</evidence>
<dbReference type="OrthoDB" id="4158657at2759"/>
<reference evidence="2 3" key="2">
    <citation type="submission" date="2018-11" db="EMBL/GenBank/DDBJ databases">
        <authorList>
            <consortium name="Pathogen Informatics"/>
        </authorList>
    </citation>
    <scope>NUCLEOTIDE SEQUENCE [LARGE SCALE GENOMIC DNA]</scope>
</reference>
<evidence type="ECO:0000256" key="1">
    <source>
        <dbReference type="SAM" id="MobiDB-lite"/>
    </source>
</evidence>
<feature type="compositionally biased region" description="Basic residues" evidence="1">
    <location>
        <begin position="15"/>
        <end position="27"/>
    </location>
</feature>
<feature type="compositionally biased region" description="Polar residues" evidence="1">
    <location>
        <begin position="45"/>
        <end position="56"/>
    </location>
</feature>
<feature type="compositionally biased region" description="Low complexity" evidence="1">
    <location>
        <begin position="29"/>
        <end position="44"/>
    </location>
</feature>
<keyword evidence="3" id="KW-1185">Reference proteome</keyword>
<organism evidence="4">
    <name type="scientific">Gongylonema pulchrum</name>
    <dbReference type="NCBI Taxonomy" id="637853"/>
    <lineage>
        <taxon>Eukaryota</taxon>
        <taxon>Metazoa</taxon>
        <taxon>Ecdysozoa</taxon>
        <taxon>Nematoda</taxon>
        <taxon>Chromadorea</taxon>
        <taxon>Rhabditida</taxon>
        <taxon>Spirurina</taxon>
        <taxon>Spiruromorpha</taxon>
        <taxon>Spiruroidea</taxon>
        <taxon>Gongylonematidae</taxon>
        <taxon>Gongylonema</taxon>
    </lineage>
</organism>
<sequence length="125" mass="14245">MPLAHTASGFSVEPHRHHRRQQHHHHLYPSSSSVPNSPPCGGSSFQFSARNPSSPSLFSYQQQQILQQQPFQPTTAYSSISDALLLALRQRPTLRLFRALFQYIPIRDSPNENPQLELPIQMEAF</sequence>
<name>A0A183DAF0_9BILA</name>
<dbReference type="AlphaFoldDB" id="A0A183DAF0"/>
<dbReference type="Proteomes" id="UP000271098">
    <property type="component" value="Unassembled WGS sequence"/>
</dbReference>
<evidence type="ECO:0000313" key="4">
    <source>
        <dbReference type="WBParaSite" id="GPUH_0000569901-mRNA-1"/>
    </source>
</evidence>
<gene>
    <name evidence="2" type="ORF">GPUH_LOCUS5690</name>
</gene>
<reference evidence="4" key="1">
    <citation type="submission" date="2016-06" db="UniProtKB">
        <authorList>
            <consortium name="WormBaseParasite"/>
        </authorList>
    </citation>
    <scope>IDENTIFICATION</scope>
</reference>